<feature type="compositionally biased region" description="Basic and acidic residues" evidence="1">
    <location>
        <begin position="328"/>
        <end position="342"/>
    </location>
</feature>
<dbReference type="Proteomes" id="UP001595710">
    <property type="component" value="Unassembled WGS sequence"/>
</dbReference>
<dbReference type="RefSeq" id="WP_290282634.1">
    <property type="nucleotide sequence ID" value="NZ_JAUFQI010000001.1"/>
</dbReference>
<keyword evidence="4" id="KW-1185">Reference proteome</keyword>
<dbReference type="InterPro" id="IPR013976">
    <property type="entry name" value="HDOD"/>
</dbReference>
<evidence type="ECO:0000259" key="2">
    <source>
        <dbReference type="Pfam" id="PF08668"/>
    </source>
</evidence>
<comment type="caution">
    <text evidence="3">The sequence shown here is derived from an EMBL/GenBank/DDBJ whole genome shotgun (WGS) entry which is preliminary data.</text>
</comment>
<gene>
    <name evidence="3" type="ORF">ACFOND_06890</name>
</gene>
<dbReference type="SUPFAM" id="SSF109604">
    <property type="entry name" value="HD-domain/PDEase-like"/>
    <property type="match status" value="1"/>
</dbReference>
<dbReference type="Pfam" id="PF08668">
    <property type="entry name" value="HDOD"/>
    <property type="match status" value="1"/>
</dbReference>
<proteinExistence type="predicted"/>
<accession>A0ABV7WTY9</accession>
<evidence type="ECO:0000256" key="1">
    <source>
        <dbReference type="SAM" id="MobiDB-lite"/>
    </source>
</evidence>
<evidence type="ECO:0000313" key="4">
    <source>
        <dbReference type="Proteomes" id="UP001595710"/>
    </source>
</evidence>
<dbReference type="Gene3D" id="1.10.3210.10">
    <property type="entry name" value="Hypothetical protein af1432"/>
    <property type="match status" value="1"/>
</dbReference>
<organism evidence="3 4">
    <name type="scientific">Reinekea marina</name>
    <dbReference type="NCBI Taxonomy" id="1310421"/>
    <lineage>
        <taxon>Bacteria</taxon>
        <taxon>Pseudomonadati</taxon>
        <taxon>Pseudomonadota</taxon>
        <taxon>Gammaproteobacteria</taxon>
        <taxon>Oceanospirillales</taxon>
        <taxon>Saccharospirillaceae</taxon>
        <taxon>Reinekea</taxon>
    </lineage>
</organism>
<sequence>MVNETKWLKRIQTLSLPAVLPVKSLPQANADLGDWIEIIREDPLLTIHLFRYANKMLASHDVSVKTLDHAVNLLGSTRLIALTGKVPRIEATNTSTKGLLNAIGDSLLAASLMRQWFEIRQIPWTEADYWVTLFYDLSIWVAWLLEPETMEGIEYQVQQGANRTKLIEKFYGMPLRDWNDKLCKLFQLPILVESEETSTQTDQRTQNFKQSALKFFLPFSHDLASTVRSTTWTGEPLQTLCRTGEVSLGLTHFQPMLKQWVANAAREYSLPQVALAARRLLAHQPPMQVAARVTSGFSEDDVNKALKLSRKPEAAPIVTSWPEAEEIETLKRTREKTPKPALERTNSTSPESDLSPRKVLDLNAQREIRRQFRNQKSWHSPVEVQESALFGLINGFAFKRVTVLEITDGFLQVFDSEGCQQSPLLRNLKMPIASSELLKEFTKKVSALWVNSSNKANASRKLPPTLLAAAEDESFFLRSFSIGGEVTMLLYADLKGSREPLNAYDYKLFREYCADWNTALNRLSQ</sequence>
<dbReference type="EMBL" id="JBHRYN010000008">
    <property type="protein sequence ID" value="MFC3701365.1"/>
    <property type="molecule type" value="Genomic_DNA"/>
</dbReference>
<feature type="domain" description="HDOD" evidence="2">
    <location>
        <begin position="26"/>
        <end position="184"/>
    </location>
</feature>
<protein>
    <submittedName>
        <fullName evidence="3">HDOD domain-containing protein</fullName>
    </submittedName>
</protein>
<name>A0ABV7WTY9_9GAMM</name>
<reference evidence="4" key="1">
    <citation type="journal article" date="2019" name="Int. J. Syst. Evol. Microbiol.">
        <title>The Global Catalogue of Microorganisms (GCM) 10K type strain sequencing project: providing services to taxonomists for standard genome sequencing and annotation.</title>
        <authorList>
            <consortium name="The Broad Institute Genomics Platform"/>
            <consortium name="The Broad Institute Genome Sequencing Center for Infectious Disease"/>
            <person name="Wu L."/>
            <person name="Ma J."/>
        </authorList>
    </citation>
    <scope>NUCLEOTIDE SEQUENCE [LARGE SCALE GENOMIC DNA]</scope>
    <source>
        <strain evidence="4">CECT 8288</strain>
    </source>
</reference>
<feature type="region of interest" description="Disordered" evidence="1">
    <location>
        <begin position="326"/>
        <end position="355"/>
    </location>
</feature>
<evidence type="ECO:0000313" key="3">
    <source>
        <dbReference type="EMBL" id="MFC3701365.1"/>
    </source>
</evidence>